<name>A0A7W9J8G8_9ACTN</name>
<gene>
    <name evidence="1" type="ORF">HDA39_003791</name>
</gene>
<accession>A0A7W9J8G8</accession>
<comment type="caution">
    <text evidence="1">The sequence shown here is derived from an EMBL/GenBank/DDBJ whole genome shotgun (WGS) entry which is preliminary data.</text>
</comment>
<dbReference type="EMBL" id="JACHMY010000001">
    <property type="protein sequence ID" value="MBB5837057.1"/>
    <property type="molecule type" value="Genomic_DNA"/>
</dbReference>
<protein>
    <submittedName>
        <fullName evidence="1">Uncharacterized protein</fullName>
    </submittedName>
</protein>
<dbReference type="AlphaFoldDB" id="A0A7W9J8G8"/>
<proteinExistence type="predicted"/>
<evidence type="ECO:0000313" key="1">
    <source>
        <dbReference type="EMBL" id="MBB5837057.1"/>
    </source>
</evidence>
<evidence type="ECO:0000313" key="2">
    <source>
        <dbReference type="Proteomes" id="UP000549971"/>
    </source>
</evidence>
<keyword evidence="2" id="KW-1185">Reference proteome</keyword>
<reference evidence="1 2" key="1">
    <citation type="submission" date="2020-08" db="EMBL/GenBank/DDBJ databases">
        <title>Sequencing the genomes of 1000 actinobacteria strains.</title>
        <authorList>
            <person name="Klenk H.-P."/>
        </authorList>
    </citation>
    <scope>NUCLEOTIDE SEQUENCE [LARGE SCALE GENOMIC DNA]</scope>
    <source>
        <strain evidence="1 2">DSM 28967</strain>
    </source>
</reference>
<organism evidence="1 2">
    <name type="scientific">Kribbella italica</name>
    <dbReference type="NCBI Taxonomy" id="1540520"/>
    <lineage>
        <taxon>Bacteria</taxon>
        <taxon>Bacillati</taxon>
        <taxon>Actinomycetota</taxon>
        <taxon>Actinomycetes</taxon>
        <taxon>Propionibacteriales</taxon>
        <taxon>Kribbellaceae</taxon>
        <taxon>Kribbella</taxon>
    </lineage>
</organism>
<dbReference type="Proteomes" id="UP000549971">
    <property type="component" value="Unassembled WGS sequence"/>
</dbReference>
<dbReference type="RefSeq" id="WP_184796743.1">
    <property type="nucleotide sequence ID" value="NZ_JACHMY010000001.1"/>
</dbReference>
<sequence>MGLFSRKRRDAFDLGELGLPRVMPGVEERPAGNVVWRLSSCDDLARSAVPMSPFVMDVQGTPTVLVKLAGLTARESAELARAVAAGDSLLVAAYRSYPTYPVLVLALFVYDSPNDPLRFEGYRDLATVDVQDFAAGLDHTDGIGQVRLYDESAQLLATGQFGLRMPPFSSTSFPYRSTTQDLNRLWEICRLGAAWYHSLPPARRDFGTAVDAYISAEPPL</sequence>